<evidence type="ECO:0000313" key="5">
    <source>
        <dbReference type="EMBL" id="CAD9615567.1"/>
    </source>
</evidence>
<evidence type="ECO:0000313" key="4">
    <source>
        <dbReference type="EMBL" id="CAD9615566.1"/>
    </source>
</evidence>
<proteinExistence type="inferred from homology"/>
<dbReference type="InterPro" id="IPR015943">
    <property type="entry name" value="WD40/YVTN_repeat-like_dom_sf"/>
</dbReference>
<dbReference type="Pfam" id="PF21032">
    <property type="entry name" value="PROPPIN"/>
    <property type="match status" value="1"/>
</dbReference>
<evidence type="ECO:0008006" key="6">
    <source>
        <dbReference type="Google" id="ProtNLM"/>
    </source>
</evidence>
<evidence type="ECO:0000256" key="1">
    <source>
        <dbReference type="ARBA" id="ARBA00022574"/>
    </source>
</evidence>
<dbReference type="EMBL" id="HBGY01034168">
    <property type="protein sequence ID" value="CAD9615567.1"/>
    <property type="molecule type" value="Transcribed_RNA"/>
</dbReference>
<comment type="similarity">
    <text evidence="3">Belongs to the WD repeat PROPPIN family.</text>
</comment>
<dbReference type="SUPFAM" id="SSF50978">
    <property type="entry name" value="WD40 repeat-like"/>
    <property type="match status" value="1"/>
</dbReference>
<evidence type="ECO:0000256" key="3">
    <source>
        <dbReference type="ARBA" id="ARBA00025740"/>
    </source>
</evidence>
<keyword evidence="2" id="KW-0677">Repeat</keyword>
<dbReference type="InterPro" id="IPR048720">
    <property type="entry name" value="PROPPIN"/>
</dbReference>
<reference evidence="5" key="1">
    <citation type="submission" date="2021-01" db="EMBL/GenBank/DDBJ databases">
        <authorList>
            <person name="Corre E."/>
            <person name="Pelletier E."/>
            <person name="Niang G."/>
            <person name="Scheremetjew M."/>
            <person name="Finn R."/>
            <person name="Kale V."/>
            <person name="Holt S."/>
            <person name="Cochrane G."/>
            <person name="Meng A."/>
            <person name="Brown T."/>
            <person name="Cohen L."/>
        </authorList>
    </citation>
    <scope>NUCLEOTIDE SEQUENCE</scope>
    <source>
        <strain evidence="5">B650</strain>
    </source>
</reference>
<protein>
    <recommendedName>
        <fullName evidence="6">Autophagy-related protein 18</fullName>
    </recommendedName>
</protein>
<gene>
    <name evidence="4" type="ORF">LDAN0321_LOCUS21481</name>
    <name evidence="5" type="ORF">LDAN0321_LOCUS21482</name>
</gene>
<dbReference type="AlphaFoldDB" id="A0A6U2T2Q8"/>
<sequence>MRLLKSLCVSLNAIPSGSNDYPAAMNDLMPLSNSFALSNVETAQYNWLVCRNAENAGAIQVYNTIGVRMENVAKVHVSEIQAMTIGGGKSEVLATASTKGTVIRVWSLPDCRALYSFRRGRNPCTIYSLAFNISTSRLAVSSNSGTIHLFALSASSSSTDSGSSFEDGTTTGLEAEEAYPELSPSYSQTTRKKAIKNPLFSQCRSYAKIRLKPEATSNVLSNSNSSIPPNMLALRSSQSNTAIEYVVVASSSGIVQTYRVNYSDDKSCTCAKIDVVGADDLLGLVDDRNEIKDGKMLRTRMSI</sequence>
<accession>A0A6U2T2Q8</accession>
<keyword evidence="1" id="KW-0853">WD repeat</keyword>
<organism evidence="5">
    <name type="scientific">Leptocylindrus danicus</name>
    <dbReference type="NCBI Taxonomy" id="163516"/>
    <lineage>
        <taxon>Eukaryota</taxon>
        <taxon>Sar</taxon>
        <taxon>Stramenopiles</taxon>
        <taxon>Ochrophyta</taxon>
        <taxon>Bacillariophyta</taxon>
        <taxon>Coscinodiscophyceae</taxon>
        <taxon>Chaetocerotophycidae</taxon>
        <taxon>Leptocylindrales</taxon>
        <taxon>Leptocylindraceae</taxon>
        <taxon>Leptocylindrus</taxon>
    </lineage>
</organism>
<dbReference type="PANTHER" id="PTHR11227">
    <property type="entry name" value="WD-REPEAT PROTEIN INTERACTING WITH PHOSPHOINOSIDES WIPI -RELATED"/>
    <property type="match status" value="1"/>
</dbReference>
<dbReference type="Gene3D" id="2.130.10.10">
    <property type="entry name" value="YVTN repeat-like/Quinoprotein amine dehydrogenase"/>
    <property type="match status" value="1"/>
</dbReference>
<dbReference type="InterPro" id="IPR036322">
    <property type="entry name" value="WD40_repeat_dom_sf"/>
</dbReference>
<name>A0A6U2T2Q8_9STRA</name>
<dbReference type="EMBL" id="HBGY01034167">
    <property type="protein sequence ID" value="CAD9615566.1"/>
    <property type="molecule type" value="Transcribed_RNA"/>
</dbReference>
<evidence type="ECO:0000256" key="2">
    <source>
        <dbReference type="ARBA" id="ARBA00022737"/>
    </source>
</evidence>